<gene>
    <name evidence="2" type="ORF">CLV30_103220</name>
</gene>
<accession>A0A2P8E9E8</accession>
<comment type="caution">
    <text evidence="2">The sequence shown here is derived from an EMBL/GenBank/DDBJ whole genome shotgun (WGS) entry which is preliminary data.</text>
</comment>
<dbReference type="SUPFAM" id="SSF50952">
    <property type="entry name" value="Soluble quinoprotein glucose dehydrogenase"/>
    <property type="match status" value="1"/>
</dbReference>
<proteinExistence type="predicted"/>
<feature type="domain" description="Glucose/Sorbosone dehydrogenase" evidence="1">
    <location>
        <begin position="3"/>
        <end position="267"/>
    </location>
</feature>
<keyword evidence="3" id="KW-1185">Reference proteome</keyword>
<dbReference type="AlphaFoldDB" id="A0A2P8E9E8"/>
<dbReference type="InterPro" id="IPR011042">
    <property type="entry name" value="6-blade_b-propeller_TolB-like"/>
</dbReference>
<reference evidence="2 3" key="1">
    <citation type="submission" date="2018-03" db="EMBL/GenBank/DDBJ databases">
        <title>Genomic Encyclopedia of Archaeal and Bacterial Type Strains, Phase II (KMG-II): from individual species to whole genera.</title>
        <authorList>
            <person name="Goeker M."/>
        </authorList>
    </citation>
    <scope>NUCLEOTIDE SEQUENCE [LARGE SCALE GENOMIC DNA]</scope>
    <source>
        <strain evidence="2 3">DSM 45211</strain>
    </source>
</reference>
<dbReference type="PANTHER" id="PTHR19328">
    <property type="entry name" value="HEDGEHOG-INTERACTING PROTEIN"/>
    <property type="match status" value="1"/>
</dbReference>
<protein>
    <submittedName>
        <fullName evidence="2">Glucose/arabinose dehydrogenase</fullName>
    </submittedName>
</protein>
<dbReference type="EMBL" id="PYGE01000003">
    <property type="protein sequence ID" value="PSL06065.1"/>
    <property type="molecule type" value="Genomic_DNA"/>
</dbReference>
<dbReference type="InterPro" id="IPR012938">
    <property type="entry name" value="Glc/Sorbosone_DH"/>
</dbReference>
<dbReference type="Pfam" id="PF07995">
    <property type="entry name" value="GSDH"/>
    <property type="match status" value="1"/>
</dbReference>
<evidence type="ECO:0000313" key="3">
    <source>
        <dbReference type="Proteomes" id="UP000243528"/>
    </source>
</evidence>
<dbReference type="Gene3D" id="2.120.10.30">
    <property type="entry name" value="TolB, C-terminal domain"/>
    <property type="match status" value="1"/>
</dbReference>
<dbReference type="PANTHER" id="PTHR19328:SF13">
    <property type="entry name" value="HIPL1 PROTEIN"/>
    <property type="match status" value="1"/>
</dbReference>
<name>A0A2P8E9E8_9ACTN</name>
<dbReference type="InterPro" id="IPR011041">
    <property type="entry name" value="Quinoprot_gluc/sorb_DH_b-prop"/>
</dbReference>
<sequence length="285" mass="30572">MRVDDRGNVTEVGEVPGVAGEGEGGLLGIAFDPAAPSTLYVYATMGDENVVVRTRYVDGSFGEFETVLDGIPAGFRHDGGRLLFGPDGMLYVATGETGNPDEAQNLDSLAGKILRITPDGEVPPGNPFDGSPIYSYGHRNVEGLAFDDEGRLWASEFGDREADELNRIEPGGNYGWPAVEGIAEGDEYIDPVVEWSPTSVASPSGLAYVRDTFFVAALRGERLWRVPVVDGDAGEPTSFVEDRGRLRDVAVAPDGTLWVMTNNTDGRGDPREGDDRILRFELAAG</sequence>
<organism evidence="2 3">
    <name type="scientific">Haloactinopolyspora alba</name>
    <dbReference type="NCBI Taxonomy" id="648780"/>
    <lineage>
        <taxon>Bacteria</taxon>
        <taxon>Bacillati</taxon>
        <taxon>Actinomycetota</taxon>
        <taxon>Actinomycetes</taxon>
        <taxon>Jiangellales</taxon>
        <taxon>Jiangellaceae</taxon>
        <taxon>Haloactinopolyspora</taxon>
    </lineage>
</organism>
<evidence type="ECO:0000259" key="1">
    <source>
        <dbReference type="Pfam" id="PF07995"/>
    </source>
</evidence>
<evidence type="ECO:0000313" key="2">
    <source>
        <dbReference type="EMBL" id="PSL06065.1"/>
    </source>
</evidence>
<dbReference type="Proteomes" id="UP000243528">
    <property type="component" value="Unassembled WGS sequence"/>
</dbReference>